<dbReference type="Pfam" id="PF01075">
    <property type="entry name" value="Glyco_transf_9"/>
    <property type="match status" value="1"/>
</dbReference>
<dbReference type="AlphaFoldDB" id="A0A4Z0PSV6"/>
<dbReference type="SUPFAM" id="SSF53756">
    <property type="entry name" value="UDP-Glycosyltransferase/glycogen phosphorylase"/>
    <property type="match status" value="1"/>
</dbReference>
<protein>
    <submittedName>
        <fullName evidence="3">Lipopolysaccharide heptosyltransferase family protein</fullName>
    </submittedName>
</protein>
<name>A0A4Z0PSV6_9BACT</name>
<accession>A0A4Z0PSV6</accession>
<sequence length="367" mass="40204">MGCFPEIRQAAHQADRCFSYRMRTFLVSRTDAIGDIVLTLPVCGQLQQLFPGCRVVLIGRTYTQAVADACPWVDAFLNYDELLKLSEPEQVAALRHYQAEAIVHVFPNKLLARVAQKANIPLRIGTRNRWIHWFTCNRLVPLSRRHSPLHEAQLNLQLLKPLGYLTELPLPAISALVQLRATVPLPATVELLLAQLIPGQLNIILHPRSRGSAREWGLAHFGMLARLLHQAGHRVFITGTAAEGQELAAFLHENAAFLAGDLTGRLTLAQLLTFIAHTDGLVAASTGPLHLAAALGRHALGLYPPMRPAHPGRWAPLGPHAEYVVFDRPACSACRESPAACSCIKAITAAEVAARIQTWHPLSSAQS</sequence>
<comment type="caution">
    <text evidence="3">The sequence shown here is derived from an EMBL/GenBank/DDBJ whole genome shotgun (WGS) entry which is preliminary data.</text>
</comment>
<dbReference type="Proteomes" id="UP000297739">
    <property type="component" value="Unassembled WGS sequence"/>
</dbReference>
<dbReference type="PANTHER" id="PTHR30160">
    <property type="entry name" value="TETRAACYLDISACCHARIDE 4'-KINASE-RELATED"/>
    <property type="match status" value="1"/>
</dbReference>
<dbReference type="InterPro" id="IPR051199">
    <property type="entry name" value="LPS_LOS_Heptosyltrfase"/>
</dbReference>
<keyword evidence="4" id="KW-1185">Reference proteome</keyword>
<dbReference type="EMBL" id="SRLD01000002">
    <property type="protein sequence ID" value="TGE19933.1"/>
    <property type="molecule type" value="Genomic_DNA"/>
</dbReference>
<reference evidence="3 4" key="1">
    <citation type="submission" date="2019-04" db="EMBL/GenBank/DDBJ databases">
        <authorList>
            <person name="Feng G."/>
            <person name="Zhang J."/>
            <person name="Zhu H."/>
        </authorList>
    </citation>
    <scope>NUCLEOTIDE SEQUENCE [LARGE SCALE GENOMIC DNA]</scope>
    <source>
        <strain evidence="3 4">JCM 17223</strain>
    </source>
</reference>
<dbReference type="OrthoDB" id="9797795at2"/>
<evidence type="ECO:0000256" key="1">
    <source>
        <dbReference type="ARBA" id="ARBA00022676"/>
    </source>
</evidence>
<dbReference type="InterPro" id="IPR002201">
    <property type="entry name" value="Glyco_trans_9"/>
</dbReference>
<evidence type="ECO:0000313" key="3">
    <source>
        <dbReference type="EMBL" id="TGE19933.1"/>
    </source>
</evidence>
<dbReference type="Gene3D" id="3.40.50.2000">
    <property type="entry name" value="Glycogen Phosphorylase B"/>
    <property type="match status" value="2"/>
</dbReference>
<organism evidence="3 4">
    <name type="scientific">Hymenobacter elongatus</name>
    <dbReference type="NCBI Taxonomy" id="877208"/>
    <lineage>
        <taxon>Bacteria</taxon>
        <taxon>Pseudomonadati</taxon>
        <taxon>Bacteroidota</taxon>
        <taxon>Cytophagia</taxon>
        <taxon>Cytophagales</taxon>
        <taxon>Hymenobacteraceae</taxon>
        <taxon>Hymenobacter</taxon>
    </lineage>
</organism>
<gene>
    <name evidence="3" type="ORF">E5J99_02215</name>
</gene>
<dbReference type="CDD" id="cd03789">
    <property type="entry name" value="GT9_LPS_heptosyltransferase"/>
    <property type="match status" value="1"/>
</dbReference>
<evidence type="ECO:0000313" key="4">
    <source>
        <dbReference type="Proteomes" id="UP000297739"/>
    </source>
</evidence>
<keyword evidence="2 3" id="KW-0808">Transferase</keyword>
<dbReference type="GO" id="GO:0008713">
    <property type="term" value="F:ADP-heptose-lipopolysaccharide heptosyltransferase activity"/>
    <property type="evidence" value="ECO:0007669"/>
    <property type="project" value="TreeGrafter"/>
</dbReference>
<evidence type="ECO:0000256" key="2">
    <source>
        <dbReference type="ARBA" id="ARBA00022679"/>
    </source>
</evidence>
<dbReference type="GO" id="GO:0009244">
    <property type="term" value="P:lipopolysaccharide core region biosynthetic process"/>
    <property type="evidence" value="ECO:0007669"/>
    <property type="project" value="TreeGrafter"/>
</dbReference>
<keyword evidence="1" id="KW-0328">Glycosyltransferase</keyword>
<proteinExistence type="predicted"/>
<dbReference type="GO" id="GO:0005829">
    <property type="term" value="C:cytosol"/>
    <property type="evidence" value="ECO:0007669"/>
    <property type="project" value="TreeGrafter"/>
</dbReference>
<dbReference type="PANTHER" id="PTHR30160:SF15">
    <property type="entry name" value="GLYCOSYLTRANSFERASE HI_0523-RELATED"/>
    <property type="match status" value="1"/>
</dbReference>